<dbReference type="EMBL" id="LYKI01000004">
    <property type="protein sequence ID" value="OIG74678.1"/>
    <property type="molecule type" value="Genomic_DNA"/>
</dbReference>
<evidence type="ECO:0000313" key="2">
    <source>
        <dbReference type="Proteomes" id="UP000179937"/>
    </source>
</evidence>
<name>A0A1S2G1Z0_ACIBA</name>
<accession>A0A1S2G1Z0</accession>
<proteinExistence type="predicted"/>
<dbReference type="AlphaFoldDB" id="A0A1S2G1Z0"/>
<dbReference type="RefSeq" id="WP_071211538.1">
    <property type="nucleotide sequence ID" value="NZ_CP077835.1"/>
</dbReference>
<comment type="caution">
    <text evidence="1">The sequence shown here is derived from an EMBL/GenBank/DDBJ whole genome shotgun (WGS) entry which is preliminary data.</text>
</comment>
<gene>
    <name evidence="1" type="ORF">A7M90_13120</name>
</gene>
<dbReference type="Pfam" id="PF05954">
    <property type="entry name" value="Phage_GPD"/>
    <property type="match status" value="1"/>
</dbReference>
<sequence>MFEDISNANAQAIYKIVVNGTDITSKVNSRLINMTITDNRGIEADSVSLELSDHDGLLDIPPKDAVVEVWIGWSTTGLVYKGKYLVKERMHTGTPDKLSIRATSADLKASLKRKREGSFHDKTIGEIISSIAARNGLNAVIQERLANIKLAHIDQNESDANLMTRIADEHDAIATVKNATLLFMAKGKSETVSGQSLPEIEITRRQGDRHYFSDTTEGDDISGVTCYYYDLRKSLKQHVIVGNSSLNVKEIRHIFRDRETALHKAQSEYNYIKRKATSFSYSFSRGRPELIPEMTFKFSGLKSPIDDIVWLGTRVVHKLDGSGGFNTDILLEIMMPDADDVSQLIDNERGDYTGIVAYYGSAKSPEKVTQGDQSNPKRLTYLYKNKITASKAAEREFKRLQDEKST</sequence>
<protein>
    <submittedName>
        <fullName evidence="1">DNA primase</fullName>
    </submittedName>
</protein>
<organism evidence="1 2">
    <name type="scientific">Acinetobacter baumannii</name>
    <dbReference type="NCBI Taxonomy" id="470"/>
    <lineage>
        <taxon>Bacteria</taxon>
        <taxon>Pseudomonadati</taxon>
        <taxon>Pseudomonadota</taxon>
        <taxon>Gammaproteobacteria</taxon>
        <taxon>Moraxellales</taxon>
        <taxon>Moraxellaceae</taxon>
        <taxon>Acinetobacter</taxon>
        <taxon>Acinetobacter calcoaceticus/baumannii complex</taxon>
    </lineage>
</organism>
<evidence type="ECO:0000313" key="1">
    <source>
        <dbReference type="EMBL" id="OIG74678.1"/>
    </source>
</evidence>
<dbReference type="Proteomes" id="UP000179937">
    <property type="component" value="Unassembled WGS sequence"/>
</dbReference>
<dbReference type="SUPFAM" id="SSF69279">
    <property type="entry name" value="Phage tail proteins"/>
    <property type="match status" value="1"/>
</dbReference>
<reference evidence="1 2" key="1">
    <citation type="submission" date="2016-05" db="EMBL/GenBank/DDBJ databases">
        <title>The evolution of Acinetobacter baumannii in vivo.</title>
        <authorList>
            <person name="Hua X."/>
            <person name="Yu Y."/>
        </authorList>
    </citation>
    <scope>NUCLEOTIDE SEQUENCE [LARGE SCALE GENOMIC DNA]</scope>
    <source>
        <strain evidence="1 2">XH647</strain>
    </source>
</reference>